<dbReference type="Pfam" id="PF00188">
    <property type="entry name" value="CAP"/>
    <property type="match status" value="1"/>
</dbReference>
<evidence type="ECO:0000256" key="1">
    <source>
        <dbReference type="ARBA" id="ARBA00003143"/>
    </source>
</evidence>
<feature type="chain" id="PRO_5015157765" description="SCP domain-containing protein" evidence="3">
    <location>
        <begin position="25"/>
        <end position="168"/>
    </location>
</feature>
<accession>A0A2P6PJU4</accession>
<dbReference type="PANTHER" id="PTHR10334">
    <property type="entry name" value="CYSTEINE-RICH SECRETORY PROTEIN-RELATED"/>
    <property type="match status" value="1"/>
</dbReference>
<keyword evidence="2" id="KW-0611">Plant defense</keyword>
<dbReference type="OMA" id="QQFTANE"/>
<dbReference type="InterPro" id="IPR001283">
    <property type="entry name" value="CRISP-related"/>
</dbReference>
<dbReference type="EMBL" id="PDCK01000044">
    <property type="protein sequence ID" value="PRQ22203.1"/>
    <property type="molecule type" value="Genomic_DNA"/>
</dbReference>
<protein>
    <recommendedName>
        <fullName evidence="4">SCP domain-containing protein</fullName>
    </recommendedName>
</protein>
<dbReference type="InterPro" id="IPR014044">
    <property type="entry name" value="CAP_dom"/>
</dbReference>
<feature type="signal peptide" evidence="3">
    <location>
        <begin position="1"/>
        <end position="24"/>
    </location>
</feature>
<gene>
    <name evidence="5" type="ORF">RchiOBHm_Chr6g0247701</name>
</gene>
<dbReference type="STRING" id="74649.A0A2P6PJU4"/>
<name>A0A2P6PJU4_ROSCH</name>
<keyword evidence="2" id="KW-0568">Pathogenesis-related protein</keyword>
<dbReference type="Gramene" id="PRQ22203">
    <property type="protein sequence ID" value="PRQ22203"/>
    <property type="gene ID" value="RchiOBHm_Chr6g0247701"/>
</dbReference>
<dbReference type="InterPro" id="IPR002413">
    <property type="entry name" value="V5_allergen-like"/>
</dbReference>
<dbReference type="AlphaFoldDB" id="A0A2P6PJU4"/>
<dbReference type="Gene3D" id="3.40.33.10">
    <property type="entry name" value="CAP"/>
    <property type="match status" value="1"/>
</dbReference>
<dbReference type="Proteomes" id="UP000238479">
    <property type="component" value="Chromosome 6"/>
</dbReference>
<evidence type="ECO:0000259" key="4">
    <source>
        <dbReference type="SMART" id="SM00198"/>
    </source>
</evidence>
<evidence type="ECO:0000313" key="6">
    <source>
        <dbReference type="Proteomes" id="UP000238479"/>
    </source>
</evidence>
<comment type="caution">
    <text evidence="5">The sequence shown here is derived from an EMBL/GenBank/DDBJ whole genome shotgun (WGS) entry which is preliminary data.</text>
</comment>
<dbReference type="SUPFAM" id="SSF55797">
    <property type="entry name" value="PR-1-like"/>
    <property type="match status" value="1"/>
</dbReference>
<dbReference type="InterPro" id="IPR035940">
    <property type="entry name" value="CAP_sf"/>
</dbReference>
<dbReference type="PRINTS" id="PR00837">
    <property type="entry name" value="V5TPXLIKE"/>
</dbReference>
<proteinExistence type="predicted"/>
<keyword evidence="3" id="KW-0732">Signal</keyword>
<dbReference type="PRINTS" id="PR00838">
    <property type="entry name" value="V5ALLERGEN"/>
</dbReference>
<sequence length="168" mass="18579">MELCKISSVLISLVALSLLHSIFAQDSIKDYLNGHNFARAAVGNGPMVWDDELARFAQDYAAKHTHDCQLVHSGYKYGENLAMSWGEMFGLDAVSMWVGEKPNYDYNSNSCVGGECGHYLQVIWNTSTHLGCAKARCNNGGTWIGCNYNPPPSGDRPYNPPPRGDRPY</sequence>
<keyword evidence="6" id="KW-1185">Reference proteome</keyword>
<dbReference type="CDD" id="cd05381">
    <property type="entry name" value="CAP_PR-1"/>
    <property type="match status" value="1"/>
</dbReference>
<evidence type="ECO:0000256" key="2">
    <source>
        <dbReference type="ARBA" id="ARBA00023265"/>
    </source>
</evidence>
<feature type="domain" description="SCP" evidence="4">
    <location>
        <begin position="26"/>
        <end position="158"/>
    </location>
</feature>
<reference evidence="5 6" key="1">
    <citation type="journal article" date="2018" name="Nat. Genet.">
        <title>The Rosa genome provides new insights in the design of modern roses.</title>
        <authorList>
            <person name="Bendahmane M."/>
        </authorList>
    </citation>
    <scope>NUCLEOTIDE SEQUENCE [LARGE SCALE GENOMIC DNA]</scope>
    <source>
        <strain evidence="6">cv. Old Blush</strain>
    </source>
</reference>
<organism evidence="5 6">
    <name type="scientific">Rosa chinensis</name>
    <name type="common">China rose</name>
    <dbReference type="NCBI Taxonomy" id="74649"/>
    <lineage>
        <taxon>Eukaryota</taxon>
        <taxon>Viridiplantae</taxon>
        <taxon>Streptophyta</taxon>
        <taxon>Embryophyta</taxon>
        <taxon>Tracheophyta</taxon>
        <taxon>Spermatophyta</taxon>
        <taxon>Magnoliopsida</taxon>
        <taxon>eudicotyledons</taxon>
        <taxon>Gunneridae</taxon>
        <taxon>Pentapetalae</taxon>
        <taxon>rosids</taxon>
        <taxon>fabids</taxon>
        <taxon>Rosales</taxon>
        <taxon>Rosaceae</taxon>
        <taxon>Rosoideae</taxon>
        <taxon>Rosoideae incertae sedis</taxon>
        <taxon>Rosa</taxon>
    </lineage>
</organism>
<evidence type="ECO:0000256" key="3">
    <source>
        <dbReference type="SAM" id="SignalP"/>
    </source>
</evidence>
<comment type="function">
    <text evidence="1">Probably involved in the defense reaction of plants against pathogens.</text>
</comment>
<evidence type="ECO:0000313" key="5">
    <source>
        <dbReference type="EMBL" id="PRQ22203.1"/>
    </source>
</evidence>
<dbReference type="OrthoDB" id="337038at2759"/>
<dbReference type="FunFam" id="3.40.33.10:FF:000004">
    <property type="entry name" value="CAP, cysteine-rich secretory protein, antigen 5"/>
    <property type="match status" value="1"/>
</dbReference>
<dbReference type="SMART" id="SM00198">
    <property type="entry name" value="SCP"/>
    <property type="match status" value="1"/>
</dbReference>